<dbReference type="Pfam" id="PF07309">
    <property type="entry name" value="FlaF"/>
    <property type="match status" value="1"/>
</dbReference>
<accession>A0A849IBC9</accession>
<reference evidence="1 2" key="1">
    <citation type="submission" date="2020-04" db="EMBL/GenBank/DDBJ databases">
        <title>Enterovirga sp. isolate from soil.</title>
        <authorList>
            <person name="Chea S."/>
            <person name="Kim D.-U."/>
        </authorList>
    </citation>
    <scope>NUCLEOTIDE SEQUENCE [LARGE SCALE GENOMIC DNA]</scope>
    <source>
        <strain evidence="1 2">DB1703</strain>
    </source>
</reference>
<dbReference type="Proteomes" id="UP000564885">
    <property type="component" value="Unassembled WGS sequence"/>
</dbReference>
<comment type="caution">
    <text evidence="1">The sequence shown here is derived from an EMBL/GenBank/DDBJ whole genome shotgun (WGS) entry which is preliminary data.</text>
</comment>
<evidence type="ECO:0000313" key="2">
    <source>
        <dbReference type="Proteomes" id="UP000564885"/>
    </source>
</evidence>
<dbReference type="EMBL" id="JABEPP010000006">
    <property type="protein sequence ID" value="NNM74708.1"/>
    <property type="molecule type" value="Genomic_DNA"/>
</dbReference>
<proteinExistence type="predicted"/>
<name>A0A849IBC9_9HYPH</name>
<dbReference type="RefSeq" id="WP_171220162.1">
    <property type="nucleotide sequence ID" value="NZ_JABEPP010000006.1"/>
</dbReference>
<dbReference type="AlphaFoldDB" id="A0A849IBC9"/>
<keyword evidence="1" id="KW-0282">Flagellum</keyword>
<evidence type="ECO:0000313" key="1">
    <source>
        <dbReference type="EMBL" id="NNM74708.1"/>
    </source>
</evidence>
<gene>
    <name evidence="1" type="primary">flaF</name>
    <name evidence="1" type="ORF">HJG44_20310</name>
</gene>
<dbReference type="InterPro" id="IPR010845">
    <property type="entry name" value="FlaF"/>
</dbReference>
<dbReference type="GO" id="GO:0044781">
    <property type="term" value="P:bacterial-type flagellum organization"/>
    <property type="evidence" value="ECO:0007669"/>
    <property type="project" value="InterPro"/>
</dbReference>
<dbReference type="NCBIfam" id="NF009435">
    <property type="entry name" value="PRK12794.1"/>
    <property type="match status" value="1"/>
</dbReference>
<keyword evidence="2" id="KW-1185">Reference proteome</keyword>
<keyword evidence="1" id="KW-0969">Cilium</keyword>
<sequence>MQHAAANAYAQAAKYAQPPRELEAALLLKAAYRLQTLADDWSKAGTELAPALTYNGRIWSILATSATEPSNPLPSAIKQNIAQLAVVIFQRIFDISEEPGPEKLGLLIRINRDVAAGLRGQG</sequence>
<keyword evidence="1" id="KW-0966">Cell projection</keyword>
<organism evidence="1 2">
    <name type="scientific">Enterovirga aerilata</name>
    <dbReference type="NCBI Taxonomy" id="2730920"/>
    <lineage>
        <taxon>Bacteria</taxon>
        <taxon>Pseudomonadati</taxon>
        <taxon>Pseudomonadota</taxon>
        <taxon>Alphaproteobacteria</taxon>
        <taxon>Hyphomicrobiales</taxon>
        <taxon>Methylobacteriaceae</taxon>
        <taxon>Enterovirga</taxon>
    </lineage>
</organism>
<protein>
    <submittedName>
        <fullName evidence="1">Flagellar biosynthesis regulator FlaF</fullName>
    </submittedName>
</protein>